<dbReference type="InterPro" id="IPR021556">
    <property type="entry name" value="DUF2950"/>
</dbReference>
<feature type="chain" id="PRO_5043829295" evidence="1">
    <location>
        <begin position="23"/>
        <end position="303"/>
    </location>
</feature>
<feature type="signal peptide" evidence="1">
    <location>
        <begin position="1"/>
        <end position="22"/>
    </location>
</feature>
<accession>A0AAU8ADU2</accession>
<sequence>MNMTFGCVPVLLGAAFAGPALAAPQTFDSPEAAVAALVSALEAKDEPRVLAIFGPESEDVLSTGDEAEDRAVWGGFLNDLQTRSRLDVEDEGRATLYLGRGLWPFPAPLVAKDGQWAFDAEAARDEMLMRRIGRNELAVIDILRRAGAIQAEYRKTDHDGDGVAEFAASILSSPGERDGLYWPDEPGTEPSPFDETAARASLTGFHRDAEDRGAEPFDGYYFRILQGQGEHAPGGAYSYMVNGNMVAGHALLAVPAAYGDTGIMSFMVGEGGVVYQSDLGEETLDRAMGIELFDPGEGWEVVR</sequence>
<name>A0AAU8ADU2_9RHOB</name>
<proteinExistence type="predicted"/>
<gene>
    <name evidence="2" type="ORF">PVT71_10815</name>
</gene>
<dbReference type="Pfam" id="PF11453">
    <property type="entry name" value="DUF2950"/>
    <property type="match status" value="1"/>
</dbReference>
<keyword evidence="1" id="KW-0732">Signal</keyword>
<evidence type="ECO:0000256" key="1">
    <source>
        <dbReference type="SAM" id="SignalP"/>
    </source>
</evidence>
<dbReference type="RefSeq" id="WP_353471792.1">
    <property type="nucleotide sequence ID" value="NZ_CP123384.1"/>
</dbReference>
<evidence type="ECO:0000313" key="2">
    <source>
        <dbReference type="EMBL" id="XCC92965.1"/>
    </source>
</evidence>
<dbReference type="EMBL" id="CP123384">
    <property type="protein sequence ID" value="XCC92965.1"/>
    <property type="molecule type" value="Genomic_DNA"/>
</dbReference>
<organism evidence="2">
    <name type="scientific">Alloyangia sp. H15</name>
    <dbReference type="NCBI Taxonomy" id="3029062"/>
    <lineage>
        <taxon>Bacteria</taxon>
        <taxon>Pseudomonadati</taxon>
        <taxon>Pseudomonadota</taxon>
        <taxon>Alphaproteobacteria</taxon>
        <taxon>Rhodobacterales</taxon>
        <taxon>Roseobacteraceae</taxon>
        <taxon>Alloyangia</taxon>
    </lineage>
</organism>
<protein>
    <submittedName>
        <fullName evidence="2">DUF2950 domain-containing protein</fullName>
    </submittedName>
</protein>
<reference evidence="2" key="1">
    <citation type="submission" date="2023-02" db="EMBL/GenBank/DDBJ databases">
        <title>Description and genomic characterization of Salipiger bruguierae sp. nov., isolated from the sediment of mangrove plant Bruguiera sexangula.</title>
        <authorList>
            <person name="Long M."/>
        </authorList>
    </citation>
    <scope>NUCLEOTIDE SEQUENCE</scope>
    <source>
        <strain evidence="2">H15</strain>
    </source>
</reference>
<dbReference type="AlphaFoldDB" id="A0AAU8ADU2"/>